<keyword evidence="2" id="KW-1185">Reference proteome</keyword>
<protein>
    <submittedName>
        <fullName evidence="1">8014_t:CDS:1</fullName>
    </submittedName>
</protein>
<evidence type="ECO:0000313" key="2">
    <source>
        <dbReference type="Proteomes" id="UP000789831"/>
    </source>
</evidence>
<dbReference type="InterPro" id="IPR051409">
    <property type="entry name" value="Atypical_kinase_ADCK"/>
</dbReference>
<name>A0A9N9D561_9GLOM</name>
<dbReference type="AlphaFoldDB" id="A0A9N9D561"/>
<dbReference type="OrthoDB" id="201153at2759"/>
<feature type="non-terminal residue" evidence="1">
    <location>
        <position position="134"/>
    </location>
</feature>
<accession>A0A9N9D561</accession>
<evidence type="ECO:0000313" key="1">
    <source>
        <dbReference type="EMBL" id="CAG8622808.1"/>
    </source>
</evidence>
<organism evidence="1 2">
    <name type="scientific">Ambispora gerdemannii</name>
    <dbReference type="NCBI Taxonomy" id="144530"/>
    <lineage>
        <taxon>Eukaryota</taxon>
        <taxon>Fungi</taxon>
        <taxon>Fungi incertae sedis</taxon>
        <taxon>Mucoromycota</taxon>
        <taxon>Glomeromycotina</taxon>
        <taxon>Glomeromycetes</taxon>
        <taxon>Archaeosporales</taxon>
        <taxon>Ambisporaceae</taxon>
        <taxon>Ambispora</taxon>
    </lineage>
</organism>
<dbReference type="EMBL" id="CAJVPL010002937">
    <property type="protein sequence ID" value="CAG8622808.1"/>
    <property type="molecule type" value="Genomic_DNA"/>
</dbReference>
<dbReference type="GO" id="GO:0006744">
    <property type="term" value="P:ubiquinone biosynthetic process"/>
    <property type="evidence" value="ECO:0007669"/>
    <property type="project" value="TreeGrafter"/>
</dbReference>
<dbReference type="PANTHER" id="PTHR43851:SF3">
    <property type="entry name" value="COENZYME Q8"/>
    <property type="match status" value="1"/>
</dbReference>
<dbReference type="Proteomes" id="UP000789831">
    <property type="component" value="Unassembled WGS sequence"/>
</dbReference>
<sequence length="134" mass="15889">ILVTYRQKDFTLRYDKSCMTRVCKTEQIIFVKRADFVEEFDNYYGSNCSKIELLDFGAGQEFSEKFINLYQEALKAMAKQDYEEYIYYSEQLEFQTGLEAKHMKRALPTIGAFPLYDFSTQTVTERVRILFQPC</sequence>
<dbReference type="PANTHER" id="PTHR43851">
    <property type="match status" value="1"/>
</dbReference>
<reference evidence="1" key="1">
    <citation type="submission" date="2021-06" db="EMBL/GenBank/DDBJ databases">
        <authorList>
            <person name="Kallberg Y."/>
            <person name="Tangrot J."/>
            <person name="Rosling A."/>
        </authorList>
    </citation>
    <scope>NUCLEOTIDE SEQUENCE</scope>
    <source>
        <strain evidence="1">MT106</strain>
    </source>
</reference>
<gene>
    <name evidence="1" type="ORF">AGERDE_LOCUS10145</name>
</gene>
<comment type="caution">
    <text evidence="1">The sequence shown here is derived from an EMBL/GenBank/DDBJ whole genome shotgun (WGS) entry which is preliminary data.</text>
</comment>
<proteinExistence type="predicted"/>